<accession>A0A9P1L3F3</accession>
<dbReference type="InterPro" id="IPR007345">
    <property type="entry name" value="Polysacch_pyruvyl_Trfase"/>
</dbReference>
<dbReference type="EMBL" id="CDNY01000014">
    <property type="protein sequence ID" value="CEO33970.1"/>
    <property type="molecule type" value="Genomic_DNA"/>
</dbReference>
<dbReference type="Pfam" id="PF04230">
    <property type="entry name" value="PS_pyruv_trans"/>
    <property type="match status" value="1"/>
</dbReference>
<dbReference type="AlphaFoldDB" id="A0A9P1L3F3"/>
<organism evidence="2 3">
    <name type="scientific">Paraclostridium sordellii</name>
    <name type="common">Clostridium sordellii</name>
    <dbReference type="NCBI Taxonomy" id="1505"/>
    <lineage>
        <taxon>Bacteria</taxon>
        <taxon>Bacillati</taxon>
        <taxon>Bacillota</taxon>
        <taxon>Clostridia</taxon>
        <taxon>Peptostreptococcales</taxon>
        <taxon>Peptostreptococcaceae</taxon>
        <taxon>Paraclostridium</taxon>
    </lineage>
</organism>
<keyword evidence="2" id="KW-0808">Transferase</keyword>
<feature type="domain" description="Polysaccharide pyruvyl transferase" evidence="1">
    <location>
        <begin position="13"/>
        <end position="284"/>
    </location>
</feature>
<reference evidence="3" key="1">
    <citation type="submission" date="2015-01" db="EMBL/GenBank/DDBJ databases">
        <authorList>
            <person name="Aslett A.Martin."/>
            <person name="De Silva Nishadi"/>
        </authorList>
    </citation>
    <scope>NUCLEOTIDE SEQUENCE [LARGE SCALE GENOMIC DNA]</scope>
    <source>
        <strain evidence="3">UMC4404</strain>
    </source>
</reference>
<protein>
    <submittedName>
        <fullName evidence="2">Polysaccharide pyruvyl transferase</fullName>
    </submittedName>
</protein>
<dbReference type="PANTHER" id="PTHR36836">
    <property type="entry name" value="COLANIC ACID BIOSYNTHESIS PROTEIN WCAK"/>
    <property type="match status" value="1"/>
</dbReference>
<dbReference type="PANTHER" id="PTHR36836:SF1">
    <property type="entry name" value="COLANIC ACID BIOSYNTHESIS PROTEIN WCAK"/>
    <property type="match status" value="1"/>
</dbReference>
<dbReference type="NCBIfam" id="TIGR03609">
    <property type="entry name" value="S_layer_CsaB"/>
    <property type="match status" value="1"/>
</dbReference>
<evidence type="ECO:0000313" key="2">
    <source>
        <dbReference type="EMBL" id="CEO33970.1"/>
    </source>
</evidence>
<comment type="caution">
    <text evidence="2">The sequence shown here is derived from an EMBL/GenBank/DDBJ whole genome shotgun (WGS) entry which is preliminary data.</text>
</comment>
<evidence type="ECO:0000313" key="3">
    <source>
        <dbReference type="Proteomes" id="UP000049685"/>
    </source>
</evidence>
<dbReference type="Proteomes" id="UP000049685">
    <property type="component" value="Unassembled WGS sequence"/>
</dbReference>
<proteinExistence type="predicted"/>
<dbReference type="RefSeq" id="WP_057558988.1">
    <property type="nucleotide sequence ID" value="NZ_CABJBQ010000001.1"/>
</dbReference>
<dbReference type="InterPro" id="IPR019896">
    <property type="entry name" value="Polysacch_pyruvyl_Trfase_CsaB"/>
</dbReference>
<dbReference type="SUPFAM" id="SSF53756">
    <property type="entry name" value="UDP-Glycosyltransferase/glycogen phosphorylase"/>
    <property type="match status" value="1"/>
</dbReference>
<dbReference type="GO" id="GO:0016740">
    <property type="term" value="F:transferase activity"/>
    <property type="evidence" value="ECO:0007669"/>
    <property type="project" value="UniProtKB-KW"/>
</dbReference>
<evidence type="ECO:0000259" key="1">
    <source>
        <dbReference type="Pfam" id="PF04230"/>
    </source>
</evidence>
<sequence>MKVVISGYYGFENIGDEAILKSIIIALKEEFEEIEITVLSNNPIETKKSHNVNSINRWNFLKIYKELRNSSGLISGGGSLLQDVTSSRSIAYYTLIIGMAKIVNKPVFVYAQGVGPINKAINRKITKYFLNKVEYISLRDRESSNLIKSIGVNKSFEIVPDPVMGLDFRFSEKINVNEEYIIISVRDWRSKNDYLIQIASACNYFIANDIEIKLLPMHGKEDEKTSEKLASMINGDVEILKYDMNINQRINYIKNAKLMIGMRLHALIFAGNLGVPMIGISYDPKIDSYLKLVDQPCIGNIDDGIDSNELVQKSLYILNNYDSIKEKLRQNTSNLKSNAKLTARKAINTFKTYNRK</sequence>
<name>A0A9P1L3F3_PARSO</name>
<dbReference type="KEGG" id="psor:RSJ16_15290"/>
<gene>
    <name evidence="2" type="ORF">UMC4404_18651</name>
</gene>